<accession>A0A833GXZ0</accession>
<dbReference type="EMBL" id="WBUI01000030">
    <property type="protein sequence ID" value="KAB2929519.1"/>
    <property type="molecule type" value="Genomic_DNA"/>
</dbReference>
<evidence type="ECO:0000313" key="2">
    <source>
        <dbReference type="Proteomes" id="UP000460298"/>
    </source>
</evidence>
<organism evidence="1 2">
    <name type="scientific">Leptonema illini</name>
    <dbReference type="NCBI Taxonomy" id="183"/>
    <lineage>
        <taxon>Bacteria</taxon>
        <taxon>Pseudomonadati</taxon>
        <taxon>Spirochaetota</taxon>
        <taxon>Spirochaetia</taxon>
        <taxon>Leptospirales</taxon>
        <taxon>Leptospiraceae</taxon>
        <taxon>Leptonema</taxon>
    </lineage>
</organism>
<comment type="caution">
    <text evidence="1">The sequence shown here is derived from an EMBL/GenBank/DDBJ whole genome shotgun (WGS) entry which is preliminary data.</text>
</comment>
<dbReference type="Proteomes" id="UP000460298">
    <property type="component" value="Unassembled WGS sequence"/>
</dbReference>
<proteinExistence type="predicted"/>
<protein>
    <submittedName>
        <fullName evidence="1">Uncharacterized protein</fullName>
    </submittedName>
</protein>
<name>A0A833GXZ0_9LEPT</name>
<dbReference type="PROSITE" id="PS51257">
    <property type="entry name" value="PROKAR_LIPOPROTEIN"/>
    <property type="match status" value="1"/>
</dbReference>
<dbReference type="AlphaFoldDB" id="A0A833GXZ0"/>
<sequence>MRWNEDRQFFLVASVLILFLVVACSDPVALVHLDGDHAQVYEIERPLLLIVEAEAIIRKLNKQGIDVQALNLIDPDMNDYRAYRNNNSTSFALDWVTLLPHKDSPPFPGFRSGNYVLMLGYSDNDDRFIAAYIATVHVR</sequence>
<reference evidence="1 2" key="1">
    <citation type="submission" date="2019-10" db="EMBL/GenBank/DDBJ databases">
        <title>Extracellular Electron Transfer in a Candidatus Methanoperedens spp. Enrichment Culture.</title>
        <authorList>
            <person name="Berger S."/>
            <person name="Rangel Shaw D."/>
            <person name="Berben T."/>
            <person name="In 'T Zandt M."/>
            <person name="Frank J."/>
            <person name="Reimann J."/>
            <person name="Jetten M.S.M."/>
            <person name="Welte C.U."/>
        </authorList>
    </citation>
    <scope>NUCLEOTIDE SEQUENCE [LARGE SCALE GENOMIC DNA]</scope>
    <source>
        <strain evidence="1">SB12</strain>
    </source>
</reference>
<gene>
    <name evidence="1" type="ORF">F9K24_19735</name>
</gene>
<evidence type="ECO:0000313" key="1">
    <source>
        <dbReference type="EMBL" id="KAB2929519.1"/>
    </source>
</evidence>